<dbReference type="InterPro" id="IPR052552">
    <property type="entry name" value="YeaO-like"/>
</dbReference>
<accession>A0A1M7T7K1</accession>
<dbReference type="PANTHER" id="PTHR36849:SF1">
    <property type="entry name" value="CYTOPLASMIC PROTEIN"/>
    <property type="match status" value="1"/>
</dbReference>
<dbReference type="Pfam" id="PF22752">
    <property type="entry name" value="DUF488-N3i"/>
    <property type="match status" value="1"/>
</dbReference>
<dbReference type="RefSeq" id="WP_072915584.1">
    <property type="nucleotide sequence ID" value="NZ_FRDM01000005.1"/>
</dbReference>
<evidence type="ECO:0000313" key="2">
    <source>
        <dbReference type="Proteomes" id="UP000184428"/>
    </source>
</evidence>
<organism evidence="1 2">
    <name type="scientific">Geodermatophilus obscurus</name>
    <dbReference type="NCBI Taxonomy" id="1861"/>
    <lineage>
        <taxon>Bacteria</taxon>
        <taxon>Bacillati</taxon>
        <taxon>Actinomycetota</taxon>
        <taxon>Actinomycetes</taxon>
        <taxon>Geodermatophilales</taxon>
        <taxon>Geodermatophilaceae</taxon>
        <taxon>Geodermatophilus</taxon>
    </lineage>
</organism>
<protein>
    <submittedName>
        <fullName evidence="1">Uncharacterized conserved protein YeaO, DUF488 family</fullName>
    </submittedName>
</protein>
<gene>
    <name evidence="1" type="ORF">SAMN05660350_01427</name>
</gene>
<evidence type="ECO:0000313" key="1">
    <source>
        <dbReference type="EMBL" id="SHN66664.1"/>
    </source>
</evidence>
<dbReference type="OrthoDB" id="9790745at2"/>
<proteinExistence type="predicted"/>
<dbReference type="Proteomes" id="UP000184428">
    <property type="component" value="Unassembled WGS sequence"/>
</dbReference>
<name>A0A1M7T7K1_9ACTN</name>
<dbReference type="EMBL" id="FRDM01000005">
    <property type="protein sequence ID" value="SHN66664.1"/>
    <property type="molecule type" value="Genomic_DNA"/>
</dbReference>
<dbReference type="PANTHER" id="PTHR36849">
    <property type="entry name" value="CYTOPLASMIC PROTEIN-RELATED"/>
    <property type="match status" value="1"/>
</dbReference>
<sequence>MIRIVRVHELDPGVPGARFLVDRLWPRGVPRDALALDGWLRDAAPSDELRRWFGHDPARWAEFRRRYVAELDASPETWAPLRAAAAAGDVVLLYAARDREHNNAVVLRDHLEQALSR</sequence>
<dbReference type="AlphaFoldDB" id="A0A1M7T7K1"/>
<reference evidence="1 2" key="1">
    <citation type="submission" date="2016-12" db="EMBL/GenBank/DDBJ databases">
        <authorList>
            <person name="Song W.-J."/>
            <person name="Kurnit D.M."/>
        </authorList>
    </citation>
    <scope>NUCLEOTIDE SEQUENCE [LARGE SCALE GENOMIC DNA]</scope>
    <source>
        <strain evidence="1 2">DSM 43162</strain>
    </source>
</reference>